<dbReference type="InterPro" id="IPR001375">
    <property type="entry name" value="Peptidase_S9_cat"/>
</dbReference>
<dbReference type="PANTHER" id="PTHR11731:SF193">
    <property type="entry name" value="DIPEPTIDYL PEPTIDASE 9"/>
    <property type="match status" value="1"/>
</dbReference>
<evidence type="ECO:0000256" key="1">
    <source>
        <dbReference type="SAM" id="SignalP"/>
    </source>
</evidence>
<evidence type="ECO:0000313" key="4">
    <source>
        <dbReference type="EMBL" id="TWT94243.1"/>
    </source>
</evidence>
<protein>
    <submittedName>
        <fullName evidence="4">Prolyl tripeptidyl peptidase</fullName>
        <ecNumber evidence="4">3.4.14.12</ecNumber>
    </submittedName>
</protein>
<evidence type="ECO:0000259" key="2">
    <source>
        <dbReference type="Pfam" id="PF00326"/>
    </source>
</evidence>
<dbReference type="GO" id="GO:0008236">
    <property type="term" value="F:serine-type peptidase activity"/>
    <property type="evidence" value="ECO:0007669"/>
    <property type="project" value="InterPro"/>
</dbReference>
<dbReference type="AlphaFoldDB" id="A0A5C6A7B7"/>
<proteinExistence type="predicted"/>
<name>A0A5C6A7B7_9BACT</name>
<dbReference type="InterPro" id="IPR050278">
    <property type="entry name" value="Serine_Prot_S9B/DPPIV"/>
</dbReference>
<organism evidence="4 5">
    <name type="scientific">Neorhodopirellula pilleata</name>
    <dbReference type="NCBI Taxonomy" id="2714738"/>
    <lineage>
        <taxon>Bacteria</taxon>
        <taxon>Pseudomonadati</taxon>
        <taxon>Planctomycetota</taxon>
        <taxon>Planctomycetia</taxon>
        <taxon>Pirellulales</taxon>
        <taxon>Pirellulaceae</taxon>
        <taxon>Neorhodopirellula</taxon>
    </lineage>
</organism>
<feature type="domain" description="Peptidase S9 prolyl oligopeptidase catalytic" evidence="2">
    <location>
        <begin position="588"/>
        <end position="784"/>
    </location>
</feature>
<evidence type="ECO:0000259" key="3">
    <source>
        <dbReference type="Pfam" id="PF00930"/>
    </source>
</evidence>
<dbReference type="PANTHER" id="PTHR11731">
    <property type="entry name" value="PROTEASE FAMILY S9B,C DIPEPTIDYL-PEPTIDASE IV-RELATED"/>
    <property type="match status" value="1"/>
</dbReference>
<dbReference type="SUPFAM" id="SSF53474">
    <property type="entry name" value="alpha/beta-Hydrolases"/>
    <property type="match status" value="1"/>
</dbReference>
<feature type="signal peptide" evidence="1">
    <location>
        <begin position="1"/>
        <end position="28"/>
    </location>
</feature>
<accession>A0A5C6A7B7</accession>
<dbReference type="GO" id="GO:0006508">
    <property type="term" value="P:proteolysis"/>
    <property type="evidence" value="ECO:0007669"/>
    <property type="project" value="InterPro"/>
</dbReference>
<dbReference type="GO" id="GO:0008239">
    <property type="term" value="F:dipeptidyl-peptidase activity"/>
    <property type="evidence" value="ECO:0007669"/>
    <property type="project" value="TreeGrafter"/>
</dbReference>
<dbReference type="RefSeq" id="WP_146579185.1">
    <property type="nucleotide sequence ID" value="NZ_SJPM01000008.1"/>
</dbReference>
<keyword evidence="1" id="KW-0732">Signal</keyword>
<dbReference type="InterPro" id="IPR002469">
    <property type="entry name" value="Peptidase_S9B_N"/>
</dbReference>
<sequence precursor="true">MKTRLTISLTFVCTFAAGAISSSNHCHAYPPAADQGPPPPAVHDRTTLTLSRIYQGEDFDTENTSLKWDDVDDVLLRQEPNSEDENQSKTVQIVRRPVGPSDAAGETTLLIPADPIGSVDHYEFSHDGRWLMVKTRSQRVWRHFSLAQYWIYDLNLKSWRAIAGGQAIMYATLSPDSESVAYARGGDLMIENISTGQEQTIASSDQVDTIHGTFDWVYEEELGLTKGFQFNHDGTKVAFWQTDQSGVPIQTLIDNASQRYPTLKEFAYPKVGQTNSAVRIGVHDLATDQTVWMNIDGDPRENYLAALQWIEPSEQQTDASPTEGERLMIQQLNRRQNQNRLWIADPQSGSAHVVHTETSPGWVMHQAELHRIPSLESNPSTIDYVWQSEQTGWNQLYRLSFNESLTETTLTPITRGDWDVIEIDHVDSQTARIFLTASPNNPTTRGLYSVEANSPDPQESRVSPETGGTYQYEISPSGRYAIETWSDFQTPPVKRLVNIDTYEIIETIDDNQSVREALKELKPVREEFIQLTIDDGVALDAWVMFPADVDGERVSQGSVPLLVYVYGEPAGQTVRDVYGGKGYLWNRMMVQNGIAVASIDNRGTASPRGRAFRQAVYGKIGILPPADQAAAVRRLLERFPILDSSRVGVWGWSGGGSSSLHAIFRYPDLFKTAVSVAPVSDQLDYDTIYQERYMGLIDDGREKFTEGSPITYAKNLEGSLLIIHGTADDNVHYASTQRLINELVAQGKLFEMMAYPGRSHSITEGSGTVMHLRKTMTNFLLRNLLPK</sequence>
<dbReference type="Pfam" id="PF00930">
    <property type="entry name" value="DPPIV_N"/>
    <property type="match status" value="1"/>
</dbReference>
<dbReference type="Proteomes" id="UP000316213">
    <property type="component" value="Unassembled WGS sequence"/>
</dbReference>
<feature type="chain" id="PRO_5023135594" evidence="1">
    <location>
        <begin position="29"/>
        <end position="787"/>
    </location>
</feature>
<dbReference type="EMBL" id="SJPM01000008">
    <property type="protein sequence ID" value="TWT94243.1"/>
    <property type="molecule type" value="Genomic_DNA"/>
</dbReference>
<dbReference type="Gene3D" id="3.40.50.1820">
    <property type="entry name" value="alpha/beta hydrolase"/>
    <property type="match status" value="1"/>
</dbReference>
<comment type="caution">
    <text evidence="4">The sequence shown here is derived from an EMBL/GenBank/DDBJ whole genome shotgun (WGS) entry which is preliminary data.</text>
</comment>
<dbReference type="OrthoDB" id="108903at2"/>
<gene>
    <name evidence="4" type="primary">ptpA_3</name>
    <name evidence="4" type="ORF">Pla100_38530</name>
</gene>
<feature type="domain" description="Dipeptidylpeptidase IV N-terminal" evidence="3">
    <location>
        <begin position="125"/>
        <end position="492"/>
    </location>
</feature>
<reference evidence="4 5" key="1">
    <citation type="submission" date="2019-02" db="EMBL/GenBank/DDBJ databases">
        <title>Deep-cultivation of Planctomycetes and their phenomic and genomic characterization uncovers novel biology.</title>
        <authorList>
            <person name="Wiegand S."/>
            <person name="Jogler M."/>
            <person name="Boedeker C."/>
            <person name="Pinto D."/>
            <person name="Vollmers J."/>
            <person name="Rivas-Marin E."/>
            <person name="Kohn T."/>
            <person name="Peeters S.H."/>
            <person name="Heuer A."/>
            <person name="Rast P."/>
            <person name="Oberbeckmann S."/>
            <person name="Bunk B."/>
            <person name="Jeske O."/>
            <person name="Meyerdierks A."/>
            <person name="Storesund J.E."/>
            <person name="Kallscheuer N."/>
            <person name="Luecker S."/>
            <person name="Lage O.M."/>
            <person name="Pohl T."/>
            <person name="Merkel B.J."/>
            <person name="Hornburger P."/>
            <person name="Mueller R.-W."/>
            <person name="Bruemmer F."/>
            <person name="Labrenz M."/>
            <person name="Spormann A.M."/>
            <person name="Op Den Camp H."/>
            <person name="Overmann J."/>
            <person name="Amann R."/>
            <person name="Jetten M.S.M."/>
            <person name="Mascher T."/>
            <person name="Medema M.H."/>
            <person name="Devos D.P."/>
            <person name="Kaster A.-K."/>
            <person name="Ovreas L."/>
            <person name="Rohde M."/>
            <person name="Galperin M.Y."/>
            <person name="Jogler C."/>
        </authorList>
    </citation>
    <scope>NUCLEOTIDE SEQUENCE [LARGE SCALE GENOMIC DNA]</scope>
    <source>
        <strain evidence="4 5">Pla100</strain>
    </source>
</reference>
<keyword evidence="5" id="KW-1185">Reference proteome</keyword>
<dbReference type="SUPFAM" id="SSF82171">
    <property type="entry name" value="DPP6 N-terminal domain-like"/>
    <property type="match status" value="1"/>
</dbReference>
<dbReference type="Pfam" id="PF00326">
    <property type="entry name" value="Peptidase_S9"/>
    <property type="match status" value="1"/>
</dbReference>
<dbReference type="InterPro" id="IPR029058">
    <property type="entry name" value="AB_hydrolase_fold"/>
</dbReference>
<keyword evidence="4" id="KW-0378">Hydrolase</keyword>
<evidence type="ECO:0000313" key="5">
    <source>
        <dbReference type="Proteomes" id="UP000316213"/>
    </source>
</evidence>
<dbReference type="EC" id="3.4.14.12" evidence="4"/>
<dbReference type="Gene3D" id="2.140.10.30">
    <property type="entry name" value="Dipeptidylpeptidase IV, N-terminal domain"/>
    <property type="match status" value="1"/>
</dbReference>